<feature type="compositionally biased region" description="Basic and acidic residues" evidence="1">
    <location>
        <begin position="406"/>
        <end position="415"/>
    </location>
</feature>
<protein>
    <recommendedName>
        <fullName evidence="4">Arrestin-like N-terminal domain-containing protein</fullName>
    </recommendedName>
</protein>
<evidence type="ECO:0000313" key="2">
    <source>
        <dbReference type="EMBL" id="KAL2866598.1"/>
    </source>
</evidence>
<evidence type="ECO:0000256" key="1">
    <source>
        <dbReference type="SAM" id="MobiDB-lite"/>
    </source>
</evidence>
<dbReference type="RefSeq" id="XP_070885577.1">
    <property type="nucleotide sequence ID" value="XM_071024567.1"/>
</dbReference>
<feature type="region of interest" description="Disordered" evidence="1">
    <location>
        <begin position="403"/>
        <end position="431"/>
    </location>
</feature>
<keyword evidence="3" id="KW-1185">Reference proteome</keyword>
<comment type="caution">
    <text evidence="2">The sequence shown here is derived from an EMBL/GenBank/DDBJ whole genome shotgun (WGS) entry which is preliminary data.</text>
</comment>
<accession>A0ABR4LPY3</accession>
<reference evidence="2 3" key="1">
    <citation type="submission" date="2024-07" db="EMBL/GenBank/DDBJ databases">
        <title>Section-level genome sequencing and comparative genomics of Aspergillus sections Usti and Cavernicolus.</title>
        <authorList>
            <consortium name="Lawrence Berkeley National Laboratory"/>
            <person name="Nybo J.L."/>
            <person name="Vesth T.C."/>
            <person name="Theobald S."/>
            <person name="Frisvad J.C."/>
            <person name="Larsen T.O."/>
            <person name="Kjaerboelling I."/>
            <person name="Rothschild-Mancinelli K."/>
            <person name="Lyhne E.K."/>
            <person name="Kogle M.E."/>
            <person name="Barry K."/>
            <person name="Clum A."/>
            <person name="Na H."/>
            <person name="Ledsgaard L."/>
            <person name="Lin J."/>
            <person name="Lipzen A."/>
            <person name="Kuo A."/>
            <person name="Riley R."/>
            <person name="Mondo S."/>
            <person name="Labutti K."/>
            <person name="Haridas S."/>
            <person name="Pangalinan J."/>
            <person name="Salamov A.A."/>
            <person name="Simmons B.A."/>
            <person name="Magnuson J.K."/>
            <person name="Chen J."/>
            <person name="Drula E."/>
            <person name="Henrissat B."/>
            <person name="Wiebenga A."/>
            <person name="Lubbers R.J."/>
            <person name="Gomes A.C."/>
            <person name="Macurrencykelacurrency M.R."/>
            <person name="Stajich J."/>
            <person name="Grigoriev I.V."/>
            <person name="Mortensen U.H."/>
            <person name="De Vries R.P."/>
            <person name="Baker S.E."/>
            <person name="Andersen M.R."/>
        </authorList>
    </citation>
    <scope>NUCLEOTIDE SEQUENCE [LARGE SCALE GENOMIC DNA]</scope>
    <source>
        <strain evidence="2 3">CBS 449.75</strain>
    </source>
</reference>
<dbReference type="Gene3D" id="2.60.40.640">
    <property type="match status" value="1"/>
</dbReference>
<dbReference type="EMBL" id="JBFXLQ010000024">
    <property type="protein sequence ID" value="KAL2866598.1"/>
    <property type="molecule type" value="Genomic_DNA"/>
</dbReference>
<dbReference type="GeneID" id="98139639"/>
<sequence length="431" mass="47961">MSSYVSQSPELSIELENGRFPRYIPGETIVGTVSRTAPGVAPEARVVVTLHGKCKSKIKIKQNQSVRRYESEFNCLSAPLEAQILLPDAPLHIPEGSAGMSWPFALTIPSIVKDIRQSHQKRYYYAPSSADGVATFPPPGTFSTFSESIMRNESFRASVEYYVQATIELSHQYKGRTRKMTHTVTAPFYLKTVNLGPPIDDFCLRQHRMTNSVVAYRLVPGVGELTFRQKTRQAFMSSSVPRLAFNLRVTLPHTLQVENPSLIPLSLSIEADHGSTSEIIHDVPQTITIKSFSLRLKPHTTVQAEKHTCFKSDEEITLIPPTAIGALDQEVSLTITPRAGSPERPHLDLGEILDFRLRKTGIRPSFRTYNVGRSYSLVWEVQVDVVGEELKLSHQHPVTVLAGSHELSESERAPQEDVPGYSKGAPPAYDD</sequence>
<organism evidence="2 3">
    <name type="scientific">Aspergillus lucknowensis</name>
    <dbReference type="NCBI Taxonomy" id="176173"/>
    <lineage>
        <taxon>Eukaryota</taxon>
        <taxon>Fungi</taxon>
        <taxon>Dikarya</taxon>
        <taxon>Ascomycota</taxon>
        <taxon>Pezizomycotina</taxon>
        <taxon>Eurotiomycetes</taxon>
        <taxon>Eurotiomycetidae</taxon>
        <taxon>Eurotiales</taxon>
        <taxon>Aspergillaceae</taxon>
        <taxon>Aspergillus</taxon>
        <taxon>Aspergillus subgen. Nidulantes</taxon>
    </lineage>
</organism>
<evidence type="ECO:0008006" key="4">
    <source>
        <dbReference type="Google" id="ProtNLM"/>
    </source>
</evidence>
<evidence type="ECO:0000313" key="3">
    <source>
        <dbReference type="Proteomes" id="UP001610432"/>
    </source>
</evidence>
<name>A0ABR4LPY3_9EURO</name>
<proteinExistence type="predicted"/>
<dbReference type="Proteomes" id="UP001610432">
    <property type="component" value="Unassembled WGS sequence"/>
</dbReference>
<dbReference type="InterPro" id="IPR014752">
    <property type="entry name" value="Arrestin-like_C"/>
</dbReference>
<gene>
    <name evidence="2" type="ORF">BJX67DRAFT_133137</name>
</gene>